<evidence type="ECO:0000313" key="5">
    <source>
        <dbReference type="EMBL" id="KAK6933005.1"/>
    </source>
</evidence>
<reference evidence="5 6" key="1">
    <citation type="submission" date="2023-12" db="EMBL/GenBank/DDBJ databases">
        <title>A high-quality genome assembly for Dillenia turbinata (Dilleniales).</title>
        <authorList>
            <person name="Chanderbali A."/>
        </authorList>
    </citation>
    <scope>NUCLEOTIDE SEQUENCE [LARGE SCALE GENOMIC DNA]</scope>
    <source>
        <strain evidence="5">LSX21</strain>
        <tissue evidence="5">Leaf</tissue>
    </source>
</reference>
<dbReference type="AlphaFoldDB" id="A0AAN8VF99"/>
<dbReference type="Gene3D" id="1.10.1780.10">
    <property type="entry name" value="Clp, N-terminal domain"/>
    <property type="match status" value="1"/>
</dbReference>
<organism evidence="5 6">
    <name type="scientific">Dillenia turbinata</name>
    <dbReference type="NCBI Taxonomy" id="194707"/>
    <lineage>
        <taxon>Eukaryota</taxon>
        <taxon>Viridiplantae</taxon>
        <taxon>Streptophyta</taxon>
        <taxon>Embryophyta</taxon>
        <taxon>Tracheophyta</taxon>
        <taxon>Spermatophyta</taxon>
        <taxon>Magnoliopsida</taxon>
        <taxon>eudicotyledons</taxon>
        <taxon>Gunneridae</taxon>
        <taxon>Pentapetalae</taxon>
        <taxon>Dilleniales</taxon>
        <taxon>Dilleniaceae</taxon>
        <taxon>Dillenia</taxon>
    </lineage>
</organism>
<feature type="domain" description="SMAX1-like nucleotide binding" evidence="4">
    <location>
        <begin position="237"/>
        <end position="297"/>
    </location>
</feature>
<dbReference type="EMBL" id="JBAMMX010000009">
    <property type="protein sequence ID" value="KAK6933005.1"/>
    <property type="molecule type" value="Genomic_DNA"/>
</dbReference>
<evidence type="ECO:0000256" key="3">
    <source>
        <dbReference type="SAM" id="MobiDB-lite"/>
    </source>
</evidence>
<dbReference type="PANTHER" id="PTHR43572:SF49">
    <property type="entry name" value="PROTEIN SMAX1-LIKE 8"/>
    <property type="match status" value="1"/>
</dbReference>
<feature type="non-terminal residue" evidence="5">
    <location>
        <position position="1"/>
    </location>
</feature>
<feature type="compositionally biased region" description="Polar residues" evidence="3">
    <location>
        <begin position="40"/>
        <end position="52"/>
    </location>
</feature>
<dbReference type="PANTHER" id="PTHR43572">
    <property type="entry name" value="CHAPERONE PROTEIN CLPD, CHLOROPLASTIC"/>
    <property type="match status" value="1"/>
</dbReference>
<dbReference type="Proteomes" id="UP001370490">
    <property type="component" value="Unassembled WGS sequence"/>
</dbReference>
<feature type="region of interest" description="Disordered" evidence="3">
    <location>
        <begin position="27"/>
        <end position="53"/>
    </location>
</feature>
<keyword evidence="6" id="KW-1185">Reference proteome</keyword>
<evidence type="ECO:0000259" key="4">
    <source>
        <dbReference type="Pfam" id="PF23569"/>
    </source>
</evidence>
<dbReference type="InterPro" id="IPR051650">
    <property type="entry name" value="SL_signaling_regulator"/>
</dbReference>
<comment type="similarity">
    <text evidence="1">Belongs to the ClpA/ClpB family.</text>
</comment>
<evidence type="ECO:0000256" key="1">
    <source>
        <dbReference type="ARBA" id="ARBA00008675"/>
    </source>
</evidence>
<dbReference type="InterPro" id="IPR058680">
    <property type="entry name" value="NBD_SMAX1-like"/>
</dbReference>
<gene>
    <name evidence="5" type="ORF">RJ641_035899</name>
</gene>
<accession>A0AAN8VF99</accession>
<comment type="caution">
    <text evidence="5">The sequence shown here is derived from an EMBL/GenBank/DDBJ whole genome shotgun (WGS) entry which is preliminary data.</text>
</comment>
<dbReference type="Pfam" id="PF23569">
    <property type="entry name" value="NBD_SMAX1"/>
    <property type="match status" value="1"/>
</dbReference>
<evidence type="ECO:0000256" key="2">
    <source>
        <dbReference type="ARBA" id="ARBA00022737"/>
    </source>
</evidence>
<proteinExistence type="inferred from homology"/>
<dbReference type="InterPro" id="IPR036628">
    <property type="entry name" value="Clp_N_dom_sf"/>
</dbReference>
<sequence>KLCLLYLSPKRALEHCLNVSLDRLPSNQNQQKSNVEEPPISNSIKRSQANQRRQPENFHLYHQQQQRNSSIFSVKVELQNFILSILDDPIVSRVFGEAGSDIKLAILRPFPQLLCFSSISKRPPMFQRNLVENYDPCRSSFQFSFMGFSGFCEIDENCRRICEILVKTREEIRCLLGFMQRKDSILPVELRGSSAVSIENELSRLDLVDLRFEEKNEMIDKCLGPALVVFDDVVTESASYAVEKLTRLLRVHGERVWLMGSCVSGEMYLKFLKRFPSIEKDWNLQLLPITSLNLIVSFVPFGGFFSSPSDMNIPLSRSHKCLPRCQMCNKKCEKELNAVSNGESIASVVDQCENILPPWMQMTQIESDKGLDIPKGHM</sequence>
<evidence type="ECO:0000313" key="6">
    <source>
        <dbReference type="Proteomes" id="UP001370490"/>
    </source>
</evidence>
<name>A0AAN8VF99_9MAGN</name>
<keyword evidence="2" id="KW-0677">Repeat</keyword>
<protein>
    <recommendedName>
        <fullName evidence="4">SMAX1-like nucleotide binding domain-containing protein</fullName>
    </recommendedName>
</protein>